<dbReference type="PANTHER" id="PTHR22775:SF3">
    <property type="entry name" value="SORTING NEXIN-13"/>
    <property type="match status" value="1"/>
</dbReference>
<feature type="domain" description="PX" evidence="1">
    <location>
        <begin position="13"/>
        <end position="136"/>
    </location>
</feature>
<reference evidence="3" key="1">
    <citation type="submission" date="2022-11" db="UniProtKB">
        <authorList>
            <consortium name="WormBaseParasite"/>
        </authorList>
    </citation>
    <scope>IDENTIFICATION</scope>
</reference>
<dbReference type="WBParaSite" id="PSAMB.scaffold420size51939.g5640.t1">
    <property type="protein sequence ID" value="PSAMB.scaffold420size51939.g5640.t1"/>
    <property type="gene ID" value="PSAMB.scaffold420size51939.g5640"/>
</dbReference>
<accession>A0A914WLH1</accession>
<dbReference type="PROSITE" id="PS50195">
    <property type="entry name" value="PX"/>
    <property type="match status" value="1"/>
</dbReference>
<organism evidence="2 3">
    <name type="scientific">Plectus sambesii</name>
    <dbReference type="NCBI Taxonomy" id="2011161"/>
    <lineage>
        <taxon>Eukaryota</taxon>
        <taxon>Metazoa</taxon>
        <taxon>Ecdysozoa</taxon>
        <taxon>Nematoda</taxon>
        <taxon>Chromadorea</taxon>
        <taxon>Plectida</taxon>
        <taxon>Plectina</taxon>
        <taxon>Plectoidea</taxon>
        <taxon>Plectidae</taxon>
        <taxon>Plectus</taxon>
    </lineage>
</organism>
<dbReference type="Pfam" id="PF00787">
    <property type="entry name" value="PX"/>
    <property type="match status" value="1"/>
</dbReference>
<sequence>MALLELSSISPHEERNRIVRILNYKRNEETNYTLYVIQVHLGDFTWTVERRFRDFAEFDSKRFKDQKRSFLPPKKLVGNSDPNFLTERRSELEKYLRTVVELEMWLQKKREGFAMPRLLARFLDFHQYVSHILKTD</sequence>
<dbReference type="InterPro" id="IPR036871">
    <property type="entry name" value="PX_dom_sf"/>
</dbReference>
<dbReference type="SMART" id="SM00312">
    <property type="entry name" value="PX"/>
    <property type="match status" value="1"/>
</dbReference>
<evidence type="ECO:0000313" key="3">
    <source>
        <dbReference type="WBParaSite" id="PSAMB.scaffold420size51939.g5640.t1"/>
    </source>
</evidence>
<protein>
    <submittedName>
        <fullName evidence="3">PX domain-containing protein</fullName>
    </submittedName>
</protein>
<evidence type="ECO:0000259" key="1">
    <source>
        <dbReference type="PROSITE" id="PS50195"/>
    </source>
</evidence>
<dbReference type="SUPFAM" id="SSF64268">
    <property type="entry name" value="PX domain"/>
    <property type="match status" value="1"/>
</dbReference>
<proteinExistence type="predicted"/>
<dbReference type="PANTHER" id="PTHR22775">
    <property type="entry name" value="SORTING NEXIN"/>
    <property type="match status" value="1"/>
</dbReference>
<dbReference type="GO" id="GO:0035091">
    <property type="term" value="F:phosphatidylinositol binding"/>
    <property type="evidence" value="ECO:0007669"/>
    <property type="project" value="InterPro"/>
</dbReference>
<dbReference type="AlphaFoldDB" id="A0A914WLH1"/>
<evidence type="ECO:0000313" key="2">
    <source>
        <dbReference type="Proteomes" id="UP000887566"/>
    </source>
</evidence>
<dbReference type="Proteomes" id="UP000887566">
    <property type="component" value="Unplaced"/>
</dbReference>
<dbReference type="Gene3D" id="3.30.1520.10">
    <property type="entry name" value="Phox-like domain"/>
    <property type="match status" value="1"/>
</dbReference>
<name>A0A914WLH1_9BILA</name>
<keyword evidence="2" id="KW-1185">Reference proteome</keyword>
<dbReference type="InterPro" id="IPR001683">
    <property type="entry name" value="PX_dom"/>
</dbReference>